<comment type="caution">
    <text evidence="2">The sequence shown here is derived from an EMBL/GenBank/DDBJ whole genome shotgun (WGS) entry which is preliminary data.</text>
</comment>
<dbReference type="Proteomes" id="UP001499895">
    <property type="component" value="Unassembled WGS sequence"/>
</dbReference>
<dbReference type="InterPro" id="IPR007278">
    <property type="entry name" value="DUF397"/>
</dbReference>
<feature type="domain" description="DUF397" evidence="1">
    <location>
        <begin position="5"/>
        <end position="57"/>
    </location>
</feature>
<evidence type="ECO:0000313" key="3">
    <source>
        <dbReference type="Proteomes" id="UP001499895"/>
    </source>
</evidence>
<dbReference type="RefSeq" id="WP_344089005.1">
    <property type="nucleotide sequence ID" value="NZ_BAAAHB010000015.1"/>
</dbReference>
<organism evidence="2 3">
    <name type="scientific">Streptomyces stramineus</name>
    <dbReference type="NCBI Taxonomy" id="173861"/>
    <lineage>
        <taxon>Bacteria</taxon>
        <taxon>Bacillati</taxon>
        <taxon>Actinomycetota</taxon>
        <taxon>Actinomycetes</taxon>
        <taxon>Kitasatosporales</taxon>
        <taxon>Streptomycetaceae</taxon>
        <taxon>Streptomyces</taxon>
    </lineage>
</organism>
<sequence length="85" mass="8976">MTQYAWRKSSYSVGGEGSCVEVAPAPGGLIRLRESDDPARVITTTPATLATLLRAVKADRLPVRVNGIGGPSPTPFGMLGSVMYR</sequence>
<reference evidence="2 3" key="1">
    <citation type="journal article" date="2019" name="Int. J. Syst. Evol. Microbiol.">
        <title>The Global Catalogue of Microorganisms (GCM) 10K type strain sequencing project: providing services to taxonomists for standard genome sequencing and annotation.</title>
        <authorList>
            <consortium name="The Broad Institute Genomics Platform"/>
            <consortium name="The Broad Institute Genome Sequencing Center for Infectious Disease"/>
            <person name="Wu L."/>
            <person name="Ma J."/>
        </authorList>
    </citation>
    <scope>NUCLEOTIDE SEQUENCE [LARGE SCALE GENOMIC DNA]</scope>
    <source>
        <strain evidence="2 3">JCM 10649</strain>
    </source>
</reference>
<evidence type="ECO:0000313" key="2">
    <source>
        <dbReference type="EMBL" id="GAA0457485.1"/>
    </source>
</evidence>
<dbReference type="EMBL" id="BAAAHB010000015">
    <property type="protein sequence ID" value="GAA0457485.1"/>
    <property type="molecule type" value="Genomic_DNA"/>
</dbReference>
<gene>
    <name evidence="2" type="ORF">GCM10009544_20110</name>
</gene>
<evidence type="ECO:0000259" key="1">
    <source>
        <dbReference type="Pfam" id="PF04149"/>
    </source>
</evidence>
<protein>
    <recommendedName>
        <fullName evidence="1">DUF397 domain-containing protein</fullName>
    </recommendedName>
</protein>
<dbReference type="Pfam" id="PF04149">
    <property type="entry name" value="DUF397"/>
    <property type="match status" value="1"/>
</dbReference>
<accession>A0ABN0ZSZ0</accession>
<proteinExistence type="predicted"/>
<keyword evidence="3" id="KW-1185">Reference proteome</keyword>
<name>A0ABN0ZSZ0_9ACTN</name>